<dbReference type="InterPro" id="IPR046346">
    <property type="entry name" value="Aminoacid_DH-like_N_sf"/>
</dbReference>
<evidence type="ECO:0000256" key="7">
    <source>
        <dbReference type="ARBA" id="ARBA00049442"/>
    </source>
</evidence>
<dbReference type="CDD" id="cd01065">
    <property type="entry name" value="NAD_bind_Shikimate_DH"/>
    <property type="match status" value="1"/>
</dbReference>
<comment type="catalytic activity">
    <reaction evidence="7 8">
        <text>shikimate + NADP(+) = 3-dehydroshikimate + NADPH + H(+)</text>
        <dbReference type="Rhea" id="RHEA:17737"/>
        <dbReference type="ChEBI" id="CHEBI:15378"/>
        <dbReference type="ChEBI" id="CHEBI:16630"/>
        <dbReference type="ChEBI" id="CHEBI:36208"/>
        <dbReference type="ChEBI" id="CHEBI:57783"/>
        <dbReference type="ChEBI" id="CHEBI:58349"/>
        <dbReference type="EC" id="1.1.1.25"/>
    </reaction>
</comment>
<dbReference type="EC" id="1.1.1.25" evidence="2 8"/>
<keyword evidence="3 8" id="KW-0028">Amino-acid biosynthesis</keyword>
<organism evidence="11 12">
    <name type="scientific">Tissierella pigra</name>
    <dbReference type="NCBI Taxonomy" id="2607614"/>
    <lineage>
        <taxon>Bacteria</taxon>
        <taxon>Bacillati</taxon>
        <taxon>Bacillota</taxon>
        <taxon>Tissierellia</taxon>
        <taxon>Tissierellales</taxon>
        <taxon>Tissierellaceae</taxon>
        <taxon>Tissierella</taxon>
    </lineage>
</organism>
<evidence type="ECO:0000256" key="3">
    <source>
        <dbReference type="ARBA" id="ARBA00022605"/>
    </source>
</evidence>
<feature type="binding site" evidence="8">
    <location>
        <position position="249"/>
    </location>
    <ligand>
        <name>NADP(+)</name>
        <dbReference type="ChEBI" id="CHEBI:58349"/>
    </ligand>
</feature>
<dbReference type="RefSeq" id="WP_154437877.1">
    <property type="nucleotide sequence ID" value="NZ_JAHLPJ010000001.1"/>
</dbReference>
<proteinExistence type="inferred from homology"/>
<reference evidence="11 12" key="1">
    <citation type="submission" date="2019-09" db="EMBL/GenBank/DDBJ databases">
        <title>In-depth cultivation of the pig gut microbiome towards novel bacterial diversity and tailored functional studies.</title>
        <authorList>
            <person name="Wylensek D."/>
            <person name="Hitch T.C.A."/>
            <person name="Clavel T."/>
        </authorList>
    </citation>
    <scope>NUCLEOTIDE SEQUENCE [LARGE SCALE GENOMIC DNA]</scope>
    <source>
        <strain evidence="11 12">WCA3-693-APC-4?</strain>
    </source>
</reference>
<dbReference type="GO" id="GO:0019632">
    <property type="term" value="P:shikimate metabolic process"/>
    <property type="evidence" value="ECO:0007669"/>
    <property type="project" value="InterPro"/>
</dbReference>
<dbReference type="GO" id="GO:0009423">
    <property type="term" value="P:chorismate biosynthetic process"/>
    <property type="evidence" value="ECO:0007669"/>
    <property type="project" value="UniProtKB-UniRule"/>
</dbReference>
<comment type="pathway">
    <text evidence="1 8">Metabolic intermediate biosynthesis; chorismate biosynthesis; chorismate from D-erythrose 4-phosphate and phosphoenolpyruvate: step 4/7.</text>
</comment>
<comment type="similarity">
    <text evidence="8">Belongs to the shikimate dehydrogenase family.</text>
</comment>
<dbReference type="Pfam" id="PF08501">
    <property type="entry name" value="Shikimate_dh_N"/>
    <property type="match status" value="1"/>
</dbReference>
<dbReference type="InterPro" id="IPR011342">
    <property type="entry name" value="Shikimate_DH"/>
</dbReference>
<dbReference type="InterPro" id="IPR013708">
    <property type="entry name" value="Shikimate_DH-bd_N"/>
</dbReference>
<comment type="function">
    <text evidence="8">Involved in the biosynthesis of the chorismate, which leads to the biosynthesis of aromatic amino acids. Catalyzes the reversible NADPH linked reduction of 3-dehydroshikimate (DHSA) to yield shikimate (SA).</text>
</comment>
<comment type="subunit">
    <text evidence="8">Homodimer.</text>
</comment>
<feature type="binding site" evidence="8">
    <location>
        <position position="107"/>
    </location>
    <ligand>
        <name>shikimate</name>
        <dbReference type="ChEBI" id="CHEBI:36208"/>
    </ligand>
</feature>
<feature type="binding site" evidence="8">
    <location>
        <begin position="131"/>
        <end position="135"/>
    </location>
    <ligand>
        <name>NADP(+)</name>
        <dbReference type="ChEBI" id="CHEBI:58349"/>
    </ligand>
</feature>
<evidence type="ECO:0000256" key="8">
    <source>
        <dbReference type="HAMAP-Rule" id="MF_00222"/>
    </source>
</evidence>
<evidence type="ECO:0000256" key="6">
    <source>
        <dbReference type="ARBA" id="ARBA00023141"/>
    </source>
</evidence>
<protein>
    <recommendedName>
        <fullName evidence="2 8">Shikimate dehydrogenase (NADP(+))</fullName>
        <shortName evidence="8">SDH</shortName>
        <ecNumber evidence="2 8">1.1.1.25</ecNumber>
    </recommendedName>
</protein>
<evidence type="ECO:0000313" key="11">
    <source>
        <dbReference type="EMBL" id="MST99866.1"/>
    </source>
</evidence>
<dbReference type="PANTHER" id="PTHR21089">
    <property type="entry name" value="SHIKIMATE DEHYDROGENASE"/>
    <property type="match status" value="1"/>
</dbReference>
<dbReference type="UniPathway" id="UPA00053">
    <property type="reaction ID" value="UER00087"/>
</dbReference>
<keyword evidence="6 8" id="KW-0057">Aromatic amino acid biosynthesis</keyword>
<dbReference type="GO" id="GO:0005829">
    <property type="term" value="C:cytosol"/>
    <property type="evidence" value="ECO:0007669"/>
    <property type="project" value="TreeGrafter"/>
</dbReference>
<feature type="binding site" evidence="8">
    <location>
        <begin position="20"/>
        <end position="22"/>
    </location>
    <ligand>
        <name>shikimate</name>
        <dbReference type="ChEBI" id="CHEBI:36208"/>
    </ligand>
</feature>
<feature type="binding site" evidence="8">
    <location>
        <position position="67"/>
    </location>
    <ligand>
        <name>shikimate</name>
        <dbReference type="ChEBI" id="CHEBI:36208"/>
    </ligand>
</feature>
<sequence length="285" mass="32000">MEITYNTKLYSLIGNPIDKSLSPIIHNNIFKNLKQNNIYLAFNINQENLKSTIEGFKAMNVGGFNVTIPYKKSIIKYLDDLSTEAKIIGAINTVKNKNGKFIGYNTDGEGFLQTFYNNNISIKDKNCLILGAGGAAYGIGSTLAMHKVKSIYIANRTLESAIKLEKNIKNIDKSIFTQIFDLNLQGLHKENIHIIINTTNIGMYPLENMAPVELNGFSKNTIVYDIIYKPKETKLIKEAESKGMITFNGLSMLLNQAILSQKIWSNGNLEIGHKELEEIEKKLNI</sequence>
<dbReference type="EMBL" id="VUNQ01000001">
    <property type="protein sequence ID" value="MST99866.1"/>
    <property type="molecule type" value="Genomic_DNA"/>
</dbReference>
<dbReference type="HAMAP" id="MF_00222">
    <property type="entry name" value="Shikimate_DH_AroE"/>
    <property type="match status" value="1"/>
</dbReference>
<dbReference type="AlphaFoldDB" id="A0A6N7XQ71"/>
<name>A0A6N7XQ71_9FIRM</name>
<dbReference type="GO" id="GO:0050661">
    <property type="term" value="F:NADP binding"/>
    <property type="evidence" value="ECO:0007669"/>
    <property type="project" value="InterPro"/>
</dbReference>
<feature type="active site" description="Proton acceptor" evidence="8">
    <location>
        <position position="71"/>
    </location>
</feature>
<feature type="domain" description="Quinate/shikimate 5-dehydrogenase/glutamyl-tRNA reductase" evidence="9">
    <location>
        <begin position="121"/>
        <end position="182"/>
    </location>
</feature>
<dbReference type="SUPFAM" id="SSF53223">
    <property type="entry name" value="Aminoacid dehydrogenase-like, N-terminal domain"/>
    <property type="match status" value="1"/>
</dbReference>
<dbReference type="InterPro" id="IPR022893">
    <property type="entry name" value="Shikimate_DH_fam"/>
</dbReference>
<keyword evidence="5 8" id="KW-0560">Oxidoreductase</keyword>
<evidence type="ECO:0000313" key="12">
    <source>
        <dbReference type="Proteomes" id="UP000469523"/>
    </source>
</evidence>
<dbReference type="Proteomes" id="UP000469523">
    <property type="component" value="Unassembled WGS sequence"/>
</dbReference>
<comment type="caution">
    <text evidence="8">Lacks conserved residue(s) required for the propagation of feature annotation.</text>
</comment>
<feature type="binding site" evidence="8">
    <location>
        <position position="256"/>
    </location>
    <ligand>
        <name>shikimate</name>
        <dbReference type="ChEBI" id="CHEBI:36208"/>
    </ligand>
</feature>
<dbReference type="Gene3D" id="3.40.50.10860">
    <property type="entry name" value="Leucine Dehydrogenase, chain A, domain 1"/>
    <property type="match status" value="1"/>
</dbReference>
<dbReference type="PANTHER" id="PTHR21089:SF1">
    <property type="entry name" value="BIFUNCTIONAL 3-DEHYDROQUINATE DEHYDRATASE_SHIKIMATE DEHYDROGENASE, CHLOROPLASTIC"/>
    <property type="match status" value="1"/>
</dbReference>
<feature type="domain" description="Shikimate dehydrogenase substrate binding N-terminal" evidence="10">
    <location>
        <begin position="12"/>
        <end position="94"/>
    </location>
</feature>
<gene>
    <name evidence="8 11" type="primary">aroE</name>
    <name evidence="11" type="ORF">FYJ83_00110</name>
</gene>
<feature type="binding site" evidence="8">
    <location>
        <position position="228"/>
    </location>
    <ligand>
        <name>shikimate</name>
        <dbReference type="ChEBI" id="CHEBI:36208"/>
    </ligand>
</feature>
<evidence type="ECO:0000256" key="5">
    <source>
        <dbReference type="ARBA" id="ARBA00023002"/>
    </source>
</evidence>
<dbReference type="NCBIfam" id="TIGR00507">
    <property type="entry name" value="aroE"/>
    <property type="match status" value="1"/>
</dbReference>
<dbReference type="SUPFAM" id="SSF51735">
    <property type="entry name" value="NAD(P)-binding Rossmann-fold domains"/>
    <property type="match status" value="1"/>
</dbReference>
<dbReference type="InterPro" id="IPR036291">
    <property type="entry name" value="NAD(P)-bd_dom_sf"/>
</dbReference>
<evidence type="ECO:0000259" key="9">
    <source>
        <dbReference type="Pfam" id="PF01488"/>
    </source>
</evidence>
<feature type="binding site" evidence="8">
    <location>
        <position position="226"/>
    </location>
    <ligand>
        <name>NADP(+)</name>
        <dbReference type="ChEBI" id="CHEBI:58349"/>
    </ligand>
</feature>
<dbReference type="GO" id="GO:0008652">
    <property type="term" value="P:amino acid biosynthetic process"/>
    <property type="evidence" value="ECO:0007669"/>
    <property type="project" value="UniProtKB-KW"/>
</dbReference>
<evidence type="ECO:0000259" key="10">
    <source>
        <dbReference type="Pfam" id="PF08501"/>
    </source>
</evidence>
<keyword evidence="4 8" id="KW-0521">NADP</keyword>
<accession>A0A6N7XQ71</accession>
<evidence type="ECO:0000256" key="1">
    <source>
        <dbReference type="ARBA" id="ARBA00004871"/>
    </source>
</evidence>
<dbReference type="GO" id="GO:0009073">
    <property type="term" value="P:aromatic amino acid family biosynthetic process"/>
    <property type="evidence" value="ECO:0007669"/>
    <property type="project" value="UniProtKB-KW"/>
</dbReference>
<dbReference type="GO" id="GO:0004764">
    <property type="term" value="F:shikimate 3-dehydrogenase (NADP+) activity"/>
    <property type="evidence" value="ECO:0007669"/>
    <property type="project" value="UniProtKB-UniRule"/>
</dbReference>
<evidence type="ECO:0000256" key="2">
    <source>
        <dbReference type="ARBA" id="ARBA00012962"/>
    </source>
</evidence>
<keyword evidence="12" id="KW-1185">Reference proteome</keyword>
<evidence type="ECO:0000256" key="4">
    <source>
        <dbReference type="ARBA" id="ARBA00022857"/>
    </source>
</evidence>
<dbReference type="InterPro" id="IPR006151">
    <property type="entry name" value="Shikm_DH/Glu-tRNA_Rdtase"/>
</dbReference>
<dbReference type="Pfam" id="PF01488">
    <property type="entry name" value="Shikimate_DH"/>
    <property type="match status" value="1"/>
</dbReference>
<feature type="binding site" evidence="8">
    <location>
        <position position="92"/>
    </location>
    <ligand>
        <name>shikimate</name>
        <dbReference type="ChEBI" id="CHEBI:36208"/>
    </ligand>
</feature>
<dbReference type="Gene3D" id="3.40.50.720">
    <property type="entry name" value="NAD(P)-binding Rossmann-like Domain"/>
    <property type="match status" value="1"/>
</dbReference>
<comment type="caution">
    <text evidence="11">The sequence shown here is derived from an EMBL/GenBank/DDBJ whole genome shotgun (WGS) entry which is preliminary data.</text>
</comment>